<dbReference type="RefSeq" id="WP_125655651.1">
    <property type="nucleotide sequence ID" value="NZ_AP019308.1"/>
</dbReference>
<dbReference type="GO" id="GO:0046872">
    <property type="term" value="F:metal ion binding"/>
    <property type="evidence" value="ECO:0007669"/>
    <property type="project" value="UniProtKB-KW"/>
</dbReference>
<proteinExistence type="inferred from homology"/>
<feature type="binding site" evidence="4">
    <location>
        <position position="64"/>
    </location>
    <ligand>
        <name>a divalent metal cation</name>
        <dbReference type="ChEBI" id="CHEBI:60240"/>
        <label>2</label>
    </ligand>
</feature>
<dbReference type="KEGG" id="pbk:Back11_18850"/>
<dbReference type="InterPro" id="IPR002678">
    <property type="entry name" value="DUF34/NIF3"/>
</dbReference>
<dbReference type="InterPro" id="IPR036069">
    <property type="entry name" value="DUF34/NIF3_sf"/>
</dbReference>
<organism evidence="5 6">
    <name type="scientific">Paenibacillus baekrokdamisoli</name>
    <dbReference type="NCBI Taxonomy" id="1712516"/>
    <lineage>
        <taxon>Bacteria</taxon>
        <taxon>Bacillati</taxon>
        <taxon>Bacillota</taxon>
        <taxon>Bacilli</taxon>
        <taxon>Bacillales</taxon>
        <taxon>Paenibacillaceae</taxon>
        <taxon>Paenibacillus</taxon>
    </lineage>
</organism>
<protein>
    <recommendedName>
        <fullName evidence="2">GTP cyclohydrolase 1 type 2 homolog</fullName>
    </recommendedName>
</protein>
<dbReference type="Proteomes" id="UP000275368">
    <property type="component" value="Chromosome"/>
</dbReference>
<dbReference type="Gene3D" id="3.40.1390.30">
    <property type="entry name" value="NIF3 (NGG1p interacting factor 3)-like"/>
    <property type="match status" value="2"/>
</dbReference>
<comment type="similarity">
    <text evidence="1">Belongs to the GTP cyclohydrolase I type 2/NIF3 family.</text>
</comment>
<dbReference type="Pfam" id="PF01784">
    <property type="entry name" value="DUF34_NIF3"/>
    <property type="match status" value="1"/>
</dbReference>
<keyword evidence="6" id="KW-1185">Reference proteome</keyword>
<dbReference type="GO" id="GO:0005737">
    <property type="term" value="C:cytoplasm"/>
    <property type="evidence" value="ECO:0007669"/>
    <property type="project" value="TreeGrafter"/>
</dbReference>
<dbReference type="AlphaFoldDB" id="A0A3G9INW0"/>
<dbReference type="SUPFAM" id="SSF102705">
    <property type="entry name" value="NIF3 (NGG1p interacting factor 3)-like"/>
    <property type="match status" value="1"/>
</dbReference>
<name>A0A3G9INW0_9BACL</name>
<dbReference type="EMBL" id="AP019308">
    <property type="protein sequence ID" value="BBH20540.1"/>
    <property type="molecule type" value="Genomic_DNA"/>
</dbReference>
<dbReference type="PANTHER" id="PTHR13799:SF14">
    <property type="entry name" value="GTP CYCLOHYDROLASE 1 TYPE 2 HOMOLOG"/>
    <property type="match status" value="1"/>
</dbReference>
<feature type="binding site" evidence="4">
    <location>
        <position position="232"/>
    </location>
    <ligand>
        <name>a divalent metal cation</name>
        <dbReference type="ChEBI" id="CHEBI:60240"/>
        <label>1</label>
    </ligand>
</feature>
<evidence type="ECO:0000256" key="3">
    <source>
        <dbReference type="ARBA" id="ARBA00022723"/>
    </source>
</evidence>
<reference evidence="5 6" key="1">
    <citation type="submission" date="2018-11" db="EMBL/GenBank/DDBJ databases">
        <title>Complete genome sequence of Paenibacillus baekrokdamisoli strain KCTC 33723.</title>
        <authorList>
            <person name="Kang S.W."/>
            <person name="Lee K.C."/>
            <person name="Kim K.K."/>
            <person name="Kim J.S."/>
            <person name="Kim D.S."/>
            <person name="Ko S.H."/>
            <person name="Yang S.H."/>
            <person name="Lee J.S."/>
        </authorList>
    </citation>
    <scope>NUCLEOTIDE SEQUENCE [LARGE SCALE GENOMIC DNA]</scope>
    <source>
        <strain evidence="5 6">KCTC 33723</strain>
    </source>
</reference>
<evidence type="ECO:0000313" key="6">
    <source>
        <dbReference type="Proteomes" id="UP000275368"/>
    </source>
</evidence>
<dbReference type="PANTHER" id="PTHR13799">
    <property type="entry name" value="NGG1 INTERACTING FACTOR 3"/>
    <property type="match status" value="1"/>
</dbReference>
<accession>A0A3G9INW0</accession>
<sequence length="268" mass="30304">MNVQQVIEAILTDSCGTFRLEKTGDRLVSGSPNTEVTGIVTTFMATVDVINQAIACGANMIITHEPTFYTGIDELDWLQDDPVYQAKRKLLEDQQIAIWRYHDYMHMAKTDRIYDGLLKEIGWEDNLLEKHPPHTYQIEEVSLRELTGFFKDKLGMDVIQIVGDPAMKCSRVGILVGGGSLGLGREQMPMELMRDKNLDVIVCGEIVEWTLCAYVNDARMLGLNKAMIVVGHERSEEWGMKFMAEWLKPLVAGLPVSFIDAKEPFLYL</sequence>
<dbReference type="OrthoDB" id="1116574at2"/>
<evidence type="ECO:0000256" key="4">
    <source>
        <dbReference type="PIRSR" id="PIRSR602678-1"/>
    </source>
</evidence>
<evidence type="ECO:0000313" key="5">
    <source>
        <dbReference type="EMBL" id="BBH20540.1"/>
    </source>
</evidence>
<evidence type="ECO:0000256" key="2">
    <source>
        <dbReference type="ARBA" id="ARBA00022112"/>
    </source>
</evidence>
<evidence type="ECO:0000256" key="1">
    <source>
        <dbReference type="ARBA" id="ARBA00006964"/>
    </source>
</evidence>
<keyword evidence="3 4" id="KW-0479">Metal-binding</keyword>
<gene>
    <name evidence="5" type="ORF">Back11_18850</name>
</gene>
<feature type="binding site" evidence="4">
    <location>
        <position position="236"/>
    </location>
    <ligand>
        <name>a divalent metal cation</name>
        <dbReference type="ChEBI" id="CHEBI:60240"/>
        <label>1</label>
    </ligand>
</feature>